<evidence type="ECO:0000256" key="3">
    <source>
        <dbReference type="ARBA" id="ARBA00022723"/>
    </source>
</evidence>
<keyword evidence="5" id="KW-0460">Magnesium</keyword>
<dbReference type="PANTHER" id="PTHR12992:SF11">
    <property type="entry name" value="MITOCHONDRIAL COENZYME A DIPHOSPHATASE NUDT8"/>
    <property type="match status" value="1"/>
</dbReference>
<dbReference type="InterPro" id="IPR020084">
    <property type="entry name" value="NUDIX_hydrolase_CS"/>
</dbReference>
<keyword evidence="3" id="KW-0479">Metal-binding</keyword>
<evidence type="ECO:0000313" key="11">
    <source>
        <dbReference type="Proteomes" id="UP000536179"/>
    </source>
</evidence>
<keyword evidence="6" id="KW-0464">Manganese</keyword>
<feature type="region of interest" description="Disordered" evidence="8">
    <location>
        <begin position="1"/>
        <end position="96"/>
    </location>
</feature>
<name>A0A7W5H6M2_9BACT</name>
<comment type="similarity">
    <text evidence="7">Belongs to the Nudix hydrolase family.</text>
</comment>
<dbReference type="GO" id="GO:0010945">
    <property type="term" value="F:coenzyme A diphosphatase activity"/>
    <property type="evidence" value="ECO:0007669"/>
    <property type="project" value="InterPro"/>
</dbReference>
<dbReference type="Pfam" id="PF00293">
    <property type="entry name" value="NUDIX"/>
    <property type="match status" value="1"/>
</dbReference>
<evidence type="ECO:0000313" key="10">
    <source>
        <dbReference type="EMBL" id="MBB3207100.1"/>
    </source>
</evidence>
<dbReference type="PRINTS" id="PR00502">
    <property type="entry name" value="NUDIXFAMILY"/>
</dbReference>
<dbReference type="InterPro" id="IPR015797">
    <property type="entry name" value="NUDIX_hydrolase-like_dom_sf"/>
</dbReference>
<evidence type="ECO:0000256" key="6">
    <source>
        <dbReference type="ARBA" id="ARBA00023211"/>
    </source>
</evidence>
<comment type="cofactor">
    <cofactor evidence="1">
        <name>Mn(2+)</name>
        <dbReference type="ChEBI" id="CHEBI:29035"/>
    </cofactor>
</comment>
<dbReference type="InterPro" id="IPR045121">
    <property type="entry name" value="CoAse"/>
</dbReference>
<sequence length="355" mass="39114">MNLNTPQPNNASLPRDASLPHGVVAGNRRTGARSNRLEASQVAGELQVGKEFQTAEHPTKQSGNTPARDSAVTAENGPANASAGRPLSQLKRASTDQTVERLAVQMAETLAERLQRIEDSTTSDSLDWNMTPQLAYGRHRGPSRLKSRRAAVAVGIFYDPQHGWIFPLTRRPNTLRHHGGQICFPGGRIERGETPAEAALREFEEELGLPADVHRVCGNLPLQFVYASDNEVTPVVCVLRLPDQPWNPDPGEVDEVIHLPLAAVLEQSRVRLMWHRRSVHAASNPALEVAQIRFSAPAFEYQSLRIWGATAVILDQLAQCLLPRRARLDRPPTLPTWLAETLPSADASGVRTLRR</sequence>
<evidence type="ECO:0000256" key="2">
    <source>
        <dbReference type="ARBA" id="ARBA00001946"/>
    </source>
</evidence>
<dbReference type="InterPro" id="IPR020476">
    <property type="entry name" value="Nudix_hydrolase"/>
</dbReference>
<evidence type="ECO:0000256" key="5">
    <source>
        <dbReference type="ARBA" id="ARBA00022842"/>
    </source>
</evidence>
<dbReference type="InterPro" id="IPR000086">
    <property type="entry name" value="NUDIX_hydrolase_dom"/>
</dbReference>
<dbReference type="Proteomes" id="UP000536179">
    <property type="component" value="Unassembled WGS sequence"/>
</dbReference>
<evidence type="ECO:0000259" key="9">
    <source>
        <dbReference type="PROSITE" id="PS51462"/>
    </source>
</evidence>
<dbReference type="SUPFAM" id="SSF55811">
    <property type="entry name" value="Nudix"/>
    <property type="match status" value="1"/>
</dbReference>
<keyword evidence="4 7" id="KW-0378">Hydrolase</keyword>
<gene>
    <name evidence="10" type="ORF">FHS27_002919</name>
</gene>
<dbReference type="CDD" id="cd03426">
    <property type="entry name" value="NUDIX_CoAse_Nudt7"/>
    <property type="match status" value="1"/>
</dbReference>
<dbReference type="PROSITE" id="PS51462">
    <property type="entry name" value="NUDIX"/>
    <property type="match status" value="1"/>
</dbReference>
<feature type="compositionally biased region" description="Polar residues" evidence="8">
    <location>
        <begin position="1"/>
        <end position="12"/>
    </location>
</feature>
<feature type="domain" description="Nudix hydrolase" evidence="9">
    <location>
        <begin position="147"/>
        <end position="283"/>
    </location>
</feature>
<dbReference type="PANTHER" id="PTHR12992">
    <property type="entry name" value="NUDIX HYDROLASE"/>
    <property type="match status" value="1"/>
</dbReference>
<organism evidence="10 11">
    <name type="scientific">Aporhodopirellula rubra</name>
    <dbReference type="NCBI Taxonomy" id="980271"/>
    <lineage>
        <taxon>Bacteria</taxon>
        <taxon>Pseudomonadati</taxon>
        <taxon>Planctomycetota</taxon>
        <taxon>Planctomycetia</taxon>
        <taxon>Pirellulales</taxon>
        <taxon>Pirellulaceae</taxon>
        <taxon>Aporhodopirellula</taxon>
    </lineage>
</organism>
<evidence type="ECO:0000256" key="4">
    <source>
        <dbReference type="ARBA" id="ARBA00022801"/>
    </source>
</evidence>
<dbReference type="AlphaFoldDB" id="A0A7W5H6M2"/>
<accession>A0A7W5H6M2</accession>
<dbReference type="GO" id="GO:0046872">
    <property type="term" value="F:metal ion binding"/>
    <property type="evidence" value="ECO:0007669"/>
    <property type="project" value="UniProtKB-KW"/>
</dbReference>
<keyword evidence="11" id="KW-1185">Reference proteome</keyword>
<reference evidence="10 11" key="1">
    <citation type="submission" date="2020-08" db="EMBL/GenBank/DDBJ databases">
        <title>Genomic Encyclopedia of Type Strains, Phase III (KMG-III): the genomes of soil and plant-associated and newly described type strains.</title>
        <authorList>
            <person name="Whitman W."/>
        </authorList>
    </citation>
    <scope>NUCLEOTIDE SEQUENCE [LARGE SCALE GENOMIC DNA]</scope>
    <source>
        <strain evidence="10 11">CECT 8075</strain>
    </source>
</reference>
<evidence type="ECO:0000256" key="7">
    <source>
        <dbReference type="RuleBase" id="RU003476"/>
    </source>
</evidence>
<comment type="caution">
    <text evidence="10">The sequence shown here is derived from an EMBL/GenBank/DDBJ whole genome shotgun (WGS) entry which is preliminary data.</text>
</comment>
<dbReference type="EMBL" id="JACHXU010000009">
    <property type="protein sequence ID" value="MBB3207100.1"/>
    <property type="molecule type" value="Genomic_DNA"/>
</dbReference>
<dbReference type="Gene3D" id="3.90.79.10">
    <property type="entry name" value="Nucleoside Triphosphate Pyrophosphohydrolase"/>
    <property type="match status" value="1"/>
</dbReference>
<comment type="cofactor">
    <cofactor evidence="2">
        <name>Mg(2+)</name>
        <dbReference type="ChEBI" id="CHEBI:18420"/>
    </cofactor>
</comment>
<protein>
    <submittedName>
        <fullName evidence="10">8-oxo-dGTP pyrophosphatase MutT (NUDIX family)</fullName>
    </submittedName>
</protein>
<proteinExistence type="inferred from homology"/>
<dbReference type="PROSITE" id="PS00893">
    <property type="entry name" value="NUDIX_BOX"/>
    <property type="match status" value="1"/>
</dbReference>
<dbReference type="RefSeq" id="WP_315854562.1">
    <property type="nucleotide sequence ID" value="NZ_JACHXU010000009.1"/>
</dbReference>
<evidence type="ECO:0000256" key="1">
    <source>
        <dbReference type="ARBA" id="ARBA00001936"/>
    </source>
</evidence>
<evidence type="ECO:0000256" key="8">
    <source>
        <dbReference type="SAM" id="MobiDB-lite"/>
    </source>
</evidence>